<proteinExistence type="predicted"/>
<dbReference type="AlphaFoldDB" id="A0A9P7ULW7"/>
<dbReference type="EMBL" id="CM032189">
    <property type="protein sequence ID" value="KAG7087302.1"/>
    <property type="molecule type" value="Genomic_DNA"/>
</dbReference>
<dbReference type="Proteomes" id="UP001049176">
    <property type="component" value="Chromosome 9"/>
</dbReference>
<evidence type="ECO:0000313" key="3">
    <source>
        <dbReference type="EMBL" id="KAG7087302.1"/>
    </source>
</evidence>
<dbReference type="Pfam" id="PF20415">
    <property type="entry name" value="DUF6699"/>
    <property type="match status" value="1"/>
</dbReference>
<dbReference type="RefSeq" id="XP_043003773.1">
    <property type="nucleotide sequence ID" value="XM_043158426.1"/>
</dbReference>
<evidence type="ECO:0000259" key="2">
    <source>
        <dbReference type="Pfam" id="PF20415"/>
    </source>
</evidence>
<accession>A0A9P7ULW7</accession>
<dbReference type="InterPro" id="IPR046522">
    <property type="entry name" value="DUF6699"/>
</dbReference>
<evidence type="ECO:0000313" key="4">
    <source>
        <dbReference type="Proteomes" id="UP001049176"/>
    </source>
</evidence>
<gene>
    <name evidence="3" type="ORF">E1B28_013280</name>
</gene>
<feature type="region of interest" description="Disordered" evidence="1">
    <location>
        <begin position="79"/>
        <end position="188"/>
    </location>
</feature>
<evidence type="ECO:0000256" key="1">
    <source>
        <dbReference type="SAM" id="MobiDB-lite"/>
    </source>
</evidence>
<feature type="compositionally biased region" description="Low complexity" evidence="1">
    <location>
        <begin position="110"/>
        <end position="131"/>
    </location>
</feature>
<dbReference type="OrthoDB" id="3241567at2759"/>
<dbReference type="KEGG" id="more:E1B28_013280"/>
<reference evidence="3" key="1">
    <citation type="journal article" date="2021" name="Genome Biol. Evol.">
        <title>The assembled and annotated genome of the fairy-ring fungus Marasmius oreades.</title>
        <authorList>
            <person name="Hiltunen M."/>
            <person name="Ament-Velasquez S.L."/>
            <person name="Johannesson H."/>
        </authorList>
    </citation>
    <scope>NUCLEOTIDE SEQUENCE</scope>
    <source>
        <strain evidence="3">03SP1</strain>
    </source>
</reference>
<name>A0A9P7ULW7_9AGAR</name>
<feature type="domain" description="DUF6699" evidence="2">
    <location>
        <begin position="353"/>
        <end position="490"/>
    </location>
</feature>
<feature type="region of interest" description="Disordered" evidence="1">
    <location>
        <begin position="1"/>
        <end position="26"/>
    </location>
</feature>
<protein>
    <recommendedName>
        <fullName evidence="2">DUF6699 domain-containing protein</fullName>
    </recommendedName>
</protein>
<organism evidence="3 4">
    <name type="scientific">Marasmius oreades</name>
    <name type="common">fairy-ring Marasmius</name>
    <dbReference type="NCBI Taxonomy" id="181124"/>
    <lineage>
        <taxon>Eukaryota</taxon>
        <taxon>Fungi</taxon>
        <taxon>Dikarya</taxon>
        <taxon>Basidiomycota</taxon>
        <taxon>Agaricomycotina</taxon>
        <taxon>Agaricomycetes</taxon>
        <taxon>Agaricomycetidae</taxon>
        <taxon>Agaricales</taxon>
        <taxon>Marasmiineae</taxon>
        <taxon>Marasmiaceae</taxon>
        <taxon>Marasmius</taxon>
    </lineage>
</organism>
<feature type="compositionally biased region" description="Pro residues" evidence="1">
    <location>
        <begin position="79"/>
        <end position="88"/>
    </location>
</feature>
<dbReference type="GeneID" id="66082355"/>
<sequence>MRDDSEWGFFPGVVPPPSTPAGSTPSRTPVFVSPVVLPPYLSPAAIPPHYLYSPFVPQTSTPLPQTPVITPGVVPLPPPPLLFTPPPEETTTTYFPRATPSPSNPPVIPPNLSSPASQASPSSVSSHSGTPDLHPPSRNSSSPVRGMPASNPDIFIPPEVQPTPPPQSDQRHRRRPSGPLVGESQGWAYPLDLGGTGLSYPNHSTPYNPYTPLPALYPPAYGGYTPYPYPPCYPPFTPRTNTANLYTPYPYPPYYPPFTPRTNPANPYTPYHPYSQYYPPQSLPPYTTPVPFQVSTIHNYNTPYLPPTSQLPNYALPGDTPLPATSVPLPPPQPGFISLHPDIFTLGGGMTALDWDLLYPPTPEYAKLVNPPMPYARPNFSEPAFSSPMVAAKVHLRSSSHPVLAYWMDIWGCLTVNGVPTVRGLLEGIYSYLHMPLTPSELELLLSTPENKENVARARTIRAREGCELVLGGGYKRLDVLGMHRKFAGVWVGSVSECVDEQGGEGSAGGGGGGGIEVELMIGIRPGYALKPFRR</sequence>
<keyword evidence="4" id="KW-1185">Reference proteome</keyword>
<comment type="caution">
    <text evidence="3">The sequence shown here is derived from an EMBL/GenBank/DDBJ whole genome shotgun (WGS) entry which is preliminary data.</text>
</comment>